<organism evidence="1 2">
    <name type="scientific">Vanilla planifolia</name>
    <name type="common">Vanilla</name>
    <dbReference type="NCBI Taxonomy" id="51239"/>
    <lineage>
        <taxon>Eukaryota</taxon>
        <taxon>Viridiplantae</taxon>
        <taxon>Streptophyta</taxon>
        <taxon>Embryophyta</taxon>
        <taxon>Tracheophyta</taxon>
        <taxon>Spermatophyta</taxon>
        <taxon>Magnoliopsida</taxon>
        <taxon>Liliopsida</taxon>
        <taxon>Asparagales</taxon>
        <taxon>Orchidaceae</taxon>
        <taxon>Vanilloideae</taxon>
        <taxon>Vanilleae</taxon>
        <taxon>Vanilla</taxon>
    </lineage>
</organism>
<gene>
    <name evidence="1" type="ORF">HPP92_026150</name>
</gene>
<reference evidence="1 2" key="1">
    <citation type="journal article" date="2020" name="Nat. Food">
        <title>A phased Vanilla planifolia genome enables genetic improvement of flavour and production.</title>
        <authorList>
            <person name="Hasing T."/>
            <person name="Tang H."/>
            <person name="Brym M."/>
            <person name="Khazi F."/>
            <person name="Huang T."/>
            <person name="Chambers A.H."/>
        </authorList>
    </citation>
    <scope>NUCLEOTIDE SEQUENCE [LARGE SCALE GENOMIC DNA]</scope>
    <source>
        <tissue evidence="1">Leaf</tissue>
    </source>
</reference>
<dbReference type="GO" id="GO:0042254">
    <property type="term" value="P:ribosome biogenesis"/>
    <property type="evidence" value="ECO:0007669"/>
    <property type="project" value="TreeGrafter"/>
</dbReference>
<dbReference type="PANTHER" id="PTHR15682:SF2">
    <property type="entry name" value="UNHEALTHY RIBOSOME BIOGENESIS PROTEIN 2 HOMOLOG"/>
    <property type="match status" value="1"/>
</dbReference>
<dbReference type="Proteomes" id="UP000639772">
    <property type="component" value="Unassembled WGS sequence"/>
</dbReference>
<evidence type="ECO:0000313" key="2">
    <source>
        <dbReference type="Proteomes" id="UP000639772"/>
    </source>
</evidence>
<dbReference type="AlphaFoldDB" id="A0A835PK02"/>
<dbReference type="InterPro" id="IPR052609">
    <property type="entry name" value="Ribosome_Biogenesis_Reg"/>
</dbReference>
<dbReference type="GO" id="GO:0005730">
    <property type="term" value="C:nucleolus"/>
    <property type="evidence" value="ECO:0007669"/>
    <property type="project" value="TreeGrafter"/>
</dbReference>
<comment type="caution">
    <text evidence="1">The sequence shown here is derived from an EMBL/GenBank/DDBJ whole genome shotgun (WGS) entry which is preliminary data.</text>
</comment>
<proteinExistence type="predicted"/>
<sequence length="731" mass="81781">MVCFLPLAAECSGKRKRHKYISQEQPQEEDEDKSAEQKKFKLHNVWENVDLILTLQNKELQVERKIKAAFDFVSCEVNASDVKLQLVSLSRALCYVFDWVESLLISSCQNRRGSNPWDPCLDYRCWDIIKFCLEKSSPGVSPNLLRAVTGVLNQAAFLLDVDSSLDGKESVLLFENVLGFLSSLLSSNSRAFYNVGVDLWISCAAGVLNLVSRVSSGEERPSSLAKVHLDLSTLLLEQFASFLRFHPSPKNIFRVFVDRLLEPLFEVLVLLQVRTKDRQHMGGMLSLIEDVLSNGIFHPSHICGFLNLRNSVVNLLRGTRGANESYHRHLFRKLEGLVGEKKVAVFGGLACLFRLFVSKSKGLQGAYFSVKYQALKKGNEACDGKIPLFEVFMQFMEPLLHESKCRAEKELSELTVASEDGLIELHCVLRSVNQTLESCIQEKIYVRNEDTAEGNHLRFLKEIFFVVDSILYRMISFWLSALQTSHEATKILPSIAGEIVMALAYLFEIEYAVVGDNLVNIWLILLSCLAANISNMGVKPSSLLVNVVFKLGCNLIKVYTELRQVNIPLFALCKAVRFLVNSSNMTGVYNLSPSTYLSSQSCLKAAKALLCSPELRSTIVNAVKSVPEGQVGSFIQLLNTDIADTLEWMRQSSLPLAKIKNEDNCADVCILEIDVRSEMLGRILCEIYATILDSLTITLTNCIIVGNSVKSLFFIICSSGLYIAPHGLEED</sequence>
<dbReference type="EMBL" id="JADCNM010000053">
    <property type="protein sequence ID" value="KAG0451632.1"/>
    <property type="molecule type" value="Genomic_DNA"/>
</dbReference>
<evidence type="ECO:0000313" key="1">
    <source>
        <dbReference type="EMBL" id="KAG0451632.1"/>
    </source>
</evidence>
<dbReference type="PANTHER" id="PTHR15682">
    <property type="entry name" value="UNHEALTHY RIBOSOME BIOGENESIS PROTEIN 2 HOMOLOG"/>
    <property type="match status" value="1"/>
</dbReference>
<dbReference type="OrthoDB" id="160374at2759"/>
<accession>A0A835PK02</accession>
<name>A0A835PK02_VANPL</name>
<protein>
    <submittedName>
        <fullName evidence="1">Uncharacterized protein</fullName>
    </submittedName>
</protein>